<evidence type="ECO:0000256" key="1">
    <source>
        <dbReference type="SAM" id="MobiDB-lite"/>
    </source>
</evidence>
<name>A0A6C0LFR0_9ZZZZ</name>
<dbReference type="SUPFAM" id="SSF52540">
    <property type="entry name" value="P-loop containing nucleoside triphosphate hydrolases"/>
    <property type="match status" value="1"/>
</dbReference>
<evidence type="ECO:0000259" key="2">
    <source>
        <dbReference type="Pfam" id="PF00004"/>
    </source>
</evidence>
<dbReference type="InterPro" id="IPR027065">
    <property type="entry name" value="Lon_Prtase"/>
</dbReference>
<evidence type="ECO:0000313" key="3">
    <source>
        <dbReference type="EMBL" id="QHU28404.1"/>
    </source>
</evidence>
<dbReference type="GO" id="GO:0005759">
    <property type="term" value="C:mitochondrial matrix"/>
    <property type="evidence" value="ECO:0007669"/>
    <property type="project" value="TreeGrafter"/>
</dbReference>
<organism evidence="3">
    <name type="scientific">viral metagenome</name>
    <dbReference type="NCBI Taxonomy" id="1070528"/>
    <lineage>
        <taxon>unclassified sequences</taxon>
        <taxon>metagenomes</taxon>
        <taxon>organismal metagenomes</taxon>
    </lineage>
</organism>
<reference evidence="3" key="1">
    <citation type="journal article" date="2020" name="Nature">
        <title>Giant virus diversity and host interactions through global metagenomics.</title>
        <authorList>
            <person name="Schulz F."/>
            <person name="Roux S."/>
            <person name="Paez-Espino D."/>
            <person name="Jungbluth S."/>
            <person name="Walsh D.A."/>
            <person name="Denef V.J."/>
            <person name="McMahon K.D."/>
            <person name="Konstantinidis K.T."/>
            <person name="Eloe-Fadrosh E.A."/>
            <person name="Kyrpides N.C."/>
            <person name="Woyke T."/>
        </authorList>
    </citation>
    <scope>NUCLEOTIDE SEQUENCE</scope>
    <source>
        <strain evidence="3">GVMAG-M-3300027770-73</strain>
    </source>
</reference>
<feature type="compositionally biased region" description="Acidic residues" evidence="1">
    <location>
        <begin position="76"/>
        <end position="89"/>
    </location>
</feature>
<feature type="domain" description="ATPase AAA-type core" evidence="2">
    <location>
        <begin position="450"/>
        <end position="591"/>
    </location>
</feature>
<dbReference type="InterPro" id="IPR027417">
    <property type="entry name" value="P-loop_NTPase"/>
</dbReference>
<dbReference type="Gene3D" id="3.40.50.300">
    <property type="entry name" value="P-loop containing nucleotide triphosphate hydrolases"/>
    <property type="match status" value="1"/>
</dbReference>
<feature type="compositionally biased region" description="Basic and acidic residues" evidence="1">
    <location>
        <begin position="216"/>
        <end position="238"/>
    </location>
</feature>
<dbReference type="InterPro" id="IPR003959">
    <property type="entry name" value="ATPase_AAA_core"/>
</dbReference>
<dbReference type="GO" id="GO:0004176">
    <property type="term" value="F:ATP-dependent peptidase activity"/>
    <property type="evidence" value="ECO:0007669"/>
    <property type="project" value="InterPro"/>
</dbReference>
<feature type="region of interest" description="Disordered" evidence="1">
    <location>
        <begin position="76"/>
        <end position="238"/>
    </location>
</feature>
<dbReference type="Gene3D" id="1.10.8.60">
    <property type="match status" value="1"/>
</dbReference>
<dbReference type="GO" id="GO:0016887">
    <property type="term" value="F:ATP hydrolysis activity"/>
    <property type="evidence" value="ECO:0007669"/>
    <property type="project" value="InterPro"/>
</dbReference>
<dbReference type="GO" id="GO:0051131">
    <property type="term" value="P:chaperone-mediated protein complex assembly"/>
    <property type="evidence" value="ECO:0007669"/>
    <property type="project" value="TreeGrafter"/>
</dbReference>
<protein>
    <recommendedName>
        <fullName evidence="2">ATPase AAA-type core domain-containing protein</fullName>
    </recommendedName>
</protein>
<dbReference type="EMBL" id="MN740472">
    <property type="protein sequence ID" value="QHU28404.1"/>
    <property type="molecule type" value="Genomic_DNA"/>
</dbReference>
<feature type="compositionally biased region" description="Acidic residues" evidence="1">
    <location>
        <begin position="149"/>
        <end position="204"/>
    </location>
</feature>
<proteinExistence type="predicted"/>
<dbReference type="GO" id="GO:0005524">
    <property type="term" value="F:ATP binding"/>
    <property type="evidence" value="ECO:0007669"/>
    <property type="project" value="InterPro"/>
</dbReference>
<dbReference type="AlphaFoldDB" id="A0A6C0LFR0"/>
<dbReference type="PANTHER" id="PTHR43718">
    <property type="entry name" value="LON PROTEASE"/>
    <property type="match status" value="1"/>
</dbReference>
<accession>A0A6C0LFR0</accession>
<sequence>MPVDKRNKMKKDRKSNKKSNEQSDSDDDISFTSDSEEEEEEMDQHEYRKFLSKIFPSKYMNKKVSAGEKLKRLLDEEGLLDEEEEEEEEKPAKKRKGKKEKAKEKSKEKEKEKEKEKSKIKSKRPVKEEEEEEEEEKKINIIFTIGQATDDDEEEWIDEDDSDYDDYETEDEDKSVSSDDDSEEEDEESEESEEEESEEEEEEEIIVKRSSRRRKVEKEKEKEKEKEEIGKANKEKKKASLEEETLLQKLKDMQEADKDNELLKECLAVCQGKIDEKNKKVEKKQKKQKKKNGRIFKKLLRDKNTMNDFTFFEKMGTEEQVKIIKEVREINKIMRIEKPYRMTLLESQIPPIFKAAAMKKINSLRYMEPGSGEFYKIKNWVDTFMRIPFNKFETLPITIDNGVEECHQFMEQAQKTLDSAIYGLNDAKMQIMQMLGQLVTNPTSIGAAIAIHGPPGTGKTSLVKEGISKILNRPFAFIALGGATDSSFLEGHSYTYEGSVWGKIVQILIDSKCMNPVIYFDELDKISGTPKGEEIAGILTHLTDTSQNSEFHDKYFAEIDFDLSKCLFIFSYNDESLVNPILKDRMYRIQTKGYEKKQKTVIANEYLLPKIREQVRFSKEEILIPEESIHHIIENHCNKEDGVRNLKRCLEIIYTKLNLYRLMKPGQNLFEDEMSLKVEFPFTVTRDIVDKLIKKNNDVNMSMLSLYV</sequence>
<feature type="compositionally biased region" description="Basic and acidic residues" evidence="1">
    <location>
        <begin position="101"/>
        <end position="119"/>
    </location>
</feature>
<dbReference type="GO" id="GO:0003697">
    <property type="term" value="F:single-stranded DNA binding"/>
    <property type="evidence" value="ECO:0007669"/>
    <property type="project" value="TreeGrafter"/>
</dbReference>
<feature type="compositionally biased region" description="Basic residues" evidence="1">
    <location>
        <begin position="7"/>
        <end position="17"/>
    </location>
</feature>
<feature type="region of interest" description="Disordered" evidence="1">
    <location>
        <begin position="1"/>
        <end position="46"/>
    </location>
</feature>
<dbReference type="Pfam" id="PF00004">
    <property type="entry name" value="AAA"/>
    <property type="match status" value="1"/>
</dbReference>
<dbReference type="PANTHER" id="PTHR43718:SF2">
    <property type="entry name" value="LON PROTEASE HOMOLOG, MITOCHONDRIAL"/>
    <property type="match status" value="1"/>
</dbReference>
<dbReference type="GO" id="GO:0004252">
    <property type="term" value="F:serine-type endopeptidase activity"/>
    <property type="evidence" value="ECO:0007669"/>
    <property type="project" value="InterPro"/>
</dbReference>
<dbReference type="GO" id="GO:0006515">
    <property type="term" value="P:protein quality control for misfolded or incompletely synthesized proteins"/>
    <property type="evidence" value="ECO:0007669"/>
    <property type="project" value="TreeGrafter"/>
</dbReference>
<feature type="compositionally biased region" description="Acidic residues" evidence="1">
    <location>
        <begin position="23"/>
        <end position="43"/>
    </location>
</feature>
<dbReference type="GO" id="GO:0007005">
    <property type="term" value="P:mitochondrion organization"/>
    <property type="evidence" value="ECO:0007669"/>
    <property type="project" value="TreeGrafter"/>
</dbReference>